<gene>
    <name evidence="1" type="ORF">HAX54_044248</name>
</gene>
<accession>A0ABS8SPK3</accession>
<protein>
    <submittedName>
        <fullName evidence="1">Uncharacterized protein</fullName>
    </submittedName>
</protein>
<organism evidence="1 2">
    <name type="scientific">Datura stramonium</name>
    <name type="common">Jimsonweed</name>
    <name type="synonym">Common thornapple</name>
    <dbReference type="NCBI Taxonomy" id="4076"/>
    <lineage>
        <taxon>Eukaryota</taxon>
        <taxon>Viridiplantae</taxon>
        <taxon>Streptophyta</taxon>
        <taxon>Embryophyta</taxon>
        <taxon>Tracheophyta</taxon>
        <taxon>Spermatophyta</taxon>
        <taxon>Magnoliopsida</taxon>
        <taxon>eudicotyledons</taxon>
        <taxon>Gunneridae</taxon>
        <taxon>Pentapetalae</taxon>
        <taxon>asterids</taxon>
        <taxon>lamiids</taxon>
        <taxon>Solanales</taxon>
        <taxon>Solanaceae</taxon>
        <taxon>Solanoideae</taxon>
        <taxon>Datureae</taxon>
        <taxon>Datura</taxon>
    </lineage>
</organism>
<comment type="caution">
    <text evidence="1">The sequence shown here is derived from an EMBL/GenBank/DDBJ whole genome shotgun (WGS) entry which is preliminary data.</text>
</comment>
<proteinExistence type="predicted"/>
<reference evidence="1 2" key="1">
    <citation type="journal article" date="2021" name="BMC Genomics">
        <title>Datura genome reveals duplications of psychoactive alkaloid biosynthetic genes and high mutation rate following tissue culture.</title>
        <authorList>
            <person name="Rajewski A."/>
            <person name="Carter-House D."/>
            <person name="Stajich J."/>
            <person name="Litt A."/>
        </authorList>
    </citation>
    <scope>NUCLEOTIDE SEQUENCE [LARGE SCALE GENOMIC DNA]</scope>
    <source>
        <strain evidence="1">AR-01</strain>
    </source>
</reference>
<evidence type="ECO:0000313" key="1">
    <source>
        <dbReference type="EMBL" id="MCD7460705.1"/>
    </source>
</evidence>
<dbReference type="Proteomes" id="UP000823775">
    <property type="component" value="Unassembled WGS sequence"/>
</dbReference>
<sequence length="142" mass="15982">MDHCEGNTRPTIIYCSPSNIDLLKSTRHPRHFSRHYSRRRSASNTEDQLPKLVICLLMMRKTNKSSSQNPEGELPSSSLATRVISSDDGEASFVYYAKKFLKKESSSLKTNRTVKMRQGSPTYIPICLGLVSQVVDASVEQD</sequence>
<name>A0ABS8SPK3_DATST</name>
<keyword evidence="2" id="KW-1185">Reference proteome</keyword>
<evidence type="ECO:0000313" key="2">
    <source>
        <dbReference type="Proteomes" id="UP000823775"/>
    </source>
</evidence>
<dbReference type="EMBL" id="JACEIK010000673">
    <property type="protein sequence ID" value="MCD7460705.1"/>
    <property type="molecule type" value="Genomic_DNA"/>
</dbReference>